<evidence type="ECO:0000256" key="6">
    <source>
        <dbReference type="ARBA" id="ARBA00022989"/>
    </source>
</evidence>
<keyword evidence="8" id="KW-0675">Receptor</keyword>
<gene>
    <name evidence="11" type="ORF">ILUMI_18438</name>
</gene>
<dbReference type="GO" id="GO:0007165">
    <property type="term" value="P:signal transduction"/>
    <property type="evidence" value="ECO:0007669"/>
    <property type="project" value="UniProtKB-KW"/>
</dbReference>
<name>A0A8K0CI91_IGNLU</name>
<proteinExistence type="predicted"/>
<keyword evidence="6 10" id="KW-1133">Transmembrane helix</keyword>
<keyword evidence="9" id="KW-0807">Transducer</keyword>
<dbReference type="GO" id="GO:0004984">
    <property type="term" value="F:olfactory receptor activity"/>
    <property type="evidence" value="ECO:0007669"/>
    <property type="project" value="InterPro"/>
</dbReference>
<evidence type="ECO:0000256" key="8">
    <source>
        <dbReference type="ARBA" id="ARBA00023170"/>
    </source>
</evidence>
<sequence>MKIDRLNEIKSYVSHHILILRFVKEFRQAFSLVLFSEFVIDGPFVCAELLAAFESRSYQTQARHVIIFTVVTLQLAFFCIPANYITNEAMAVSDAVYFSHWYSQYNPSLKAPLLLIIQNSQMEITIKAGGLVTINAGTIVN</sequence>
<evidence type="ECO:0000313" key="11">
    <source>
        <dbReference type="EMBL" id="KAF2887735.1"/>
    </source>
</evidence>
<evidence type="ECO:0000256" key="4">
    <source>
        <dbReference type="ARBA" id="ARBA00022692"/>
    </source>
</evidence>
<evidence type="ECO:0000256" key="7">
    <source>
        <dbReference type="ARBA" id="ARBA00023136"/>
    </source>
</evidence>
<dbReference type="OrthoDB" id="6784258at2759"/>
<organism evidence="11 12">
    <name type="scientific">Ignelater luminosus</name>
    <name type="common">Cucubano</name>
    <name type="synonym">Pyrophorus luminosus</name>
    <dbReference type="NCBI Taxonomy" id="2038154"/>
    <lineage>
        <taxon>Eukaryota</taxon>
        <taxon>Metazoa</taxon>
        <taxon>Ecdysozoa</taxon>
        <taxon>Arthropoda</taxon>
        <taxon>Hexapoda</taxon>
        <taxon>Insecta</taxon>
        <taxon>Pterygota</taxon>
        <taxon>Neoptera</taxon>
        <taxon>Endopterygota</taxon>
        <taxon>Coleoptera</taxon>
        <taxon>Polyphaga</taxon>
        <taxon>Elateriformia</taxon>
        <taxon>Elateroidea</taxon>
        <taxon>Elateridae</taxon>
        <taxon>Agrypninae</taxon>
        <taxon>Pyrophorini</taxon>
        <taxon>Ignelater</taxon>
    </lineage>
</organism>
<keyword evidence="5" id="KW-0552">Olfaction</keyword>
<keyword evidence="2" id="KW-1003">Cell membrane</keyword>
<evidence type="ECO:0000313" key="12">
    <source>
        <dbReference type="Proteomes" id="UP000801492"/>
    </source>
</evidence>
<accession>A0A8K0CI91</accession>
<keyword evidence="12" id="KW-1185">Reference proteome</keyword>
<dbReference type="GO" id="GO:0005549">
    <property type="term" value="F:odorant binding"/>
    <property type="evidence" value="ECO:0007669"/>
    <property type="project" value="InterPro"/>
</dbReference>
<feature type="transmembrane region" description="Helical" evidence="10">
    <location>
        <begin position="65"/>
        <end position="85"/>
    </location>
</feature>
<feature type="transmembrane region" description="Helical" evidence="10">
    <location>
        <begin position="29"/>
        <end position="53"/>
    </location>
</feature>
<evidence type="ECO:0000256" key="3">
    <source>
        <dbReference type="ARBA" id="ARBA00022606"/>
    </source>
</evidence>
<comment type="caution">
    <text evidence="11">The sequence shown here is derived from an EMBL/GenBank/DDBJ whole genome shotgun (WGS) entry which is preliminary data.</text>
</comment>
<dbReference type="PANTHER" id="PTHR21137">
    <property type="entry name" value="ODORANT RECEPTOR"/>
    <property type="match status" value="1"/>
</dbReference>
<reference evidence="11" key="1">
    <citation type="submission" date="2019-08" db="EMBL/GenBank/DDBJ databases">
        <title>The genome of the North American firefly Photinus pyralis.</title>
        <authorList>
            <consortium name="Photinus pyralis genome working group"/>
            <person name="Fallon T.R."/>
            <person name="Sander Lower S.E."/>
            <person name="Weng J.-K."/>
        </authorList>
    </citation>
    <scope>NUCLEOTIDE SEQUENCE</scope>
    <source>
        <strain evidence="11">TRF0915ILg1</strain>
        <tissue evidence="11">Whole body</tissue>
    </source>
</reference>
<keyword evidence="3" id="KW-0716">Sensory transduction</keyword>
<evidence type="ECO:0000256" key="10">
    <source>
        <dbReference type="SAM" id="Phobius"/>
    </source>
</evidence>
<protein>
    <submittedName>
        <fullName evidence="11">Uncharacterized protein</fullName>
    </submittedName>
</protein>
<dbReference type="PANTHER" id="PTHR21137:SF35">
    <property type="entry name" value="ODORANT RECEPTOR 19A-RELATED"/>
    <property type="match status" value="1"/>
</dbReference>
<dbReference type="Pfam" id="PF02949">
    <property type="entry name" value="7tm_6"/>
    <property type="match status" value="1"/>
</dbReference>
<dbReference type="AlphaFoldDB" id="A0A8K0CI91"/>
<evidence type="ECO:0000256" key="2">
    <source>
        <dbReference type="ARBA" id="ARBA00022475"/>
    </source>
</evidence>
<dbReference type="EMBL" id="VTPC01081984">
    <property type="protein sequence ID" value="KAF2887735.1"/>
    <property type="molecule type" value="Genomic_DNA"/>
</dbReference>
<evidence type="ECO:0000256" key="1">
    <source>
        <dbReference type="ARBA" id="ARBA00004651"/>
    </source>
</evidence>
<keyword evidence="7 10" id="KW-0472">Membrane</keyword>
<evidence type="ECO:0000256" key="5">
    <source>
        <dbReference type="ARBA" id="ARBA00022725"/>
    </source>
</evidence>
<dbReference type="Proteomes" id="UP000801492">
    <property type="component" value="Unassembled WGS sequence"/>
</dbReference>
<dbReference type="InterPro" id="IPR004117">
    <property type="entry name" value="7tm6_olfct_rcpt"/>
</dbReference>
<feature type="non-terminal residue" evidence="11">
    <location>
        <position position="1"/>
    </location>
</feature>
<comment type="subcellular location">
    <subcellularLocation>
        <location evidence="1">Cell membrane</location>
        <topology evidence="1">Multi-pass membrane protein</topology>
    </subcellularLocation>
</comment>
<keyword evidence="4 10" id="KW-0812">Transmembrane</keyword>
<dbReference type="GO" id="GO:0005886">
    <property type="term" value="C:plasma membrane"/>
    <property type="evidence" value="ECO:0007669"/>
    <property type="project" value="UniProtKB-SubCell"/>
</dbReference>
<evidence type="ECO:0000256" key="9">
    <source>
        <dbReference type="ARBA" id="ARBA00023224"/>
    </source>
</evidence>